<dbReference type="EMBL" id="PKUR01000002">
    <property type="protein sequence ID" value="PLW86570.1"/>
    <property type="molecule type" value="Genomic_DNA"/>
</dbReference>
<accession>A0AAP8MF17</accession>
<protein>
    <submittedName>
        <fullName evidence="2">DUF1315 domain-containing protein</fullName>
    </submittedName>
</protein>
<gene>
    <name evidence="2" type="ORF">C0029_09225</name>
</gene>
<organism evidence="2 3">
    <name type="scientific">Halioglobus japonicus</name>
    <dbReference type="NCBI Taxonomy" id="930805"/>
    <lineage>
        <taxon>Bacteria</taxon>
        <taxon>Pseudomonadati</taxon>
        <taxon>Pseudomonadota</taxon>
        <taxon>Gammaproteobacteria</taxon>
        <taxon>Cellvibrionales</taxon>
        <taxon>Halieaceae</taxon>
        <taxon>Halioglobus</taxon>
    </lineage>
</organism>
<sequence>MNYQQLIENMTPEIYTSLRKAVELGKWPDGKPVTPEQREHAMQAIIAWGEQHLPAEQRIGYIDKGHKEGDNCDDPVETPLNWK</sequence>
<evidence type="ECO:0000313" key="2">
    <source>
        <dbReference type="EMBL" id="PLW86570.1"/>
    </source>
</evidence>
<dbReference type="InterPro" id="IPR009749">
    <property type="entry name" value="DUF1315"/>
</dbReference>
<name>A0AAP8MF17_9GAMM</name>
<dbReference type="Proteomes" id="UP000235162">
    <property type="component" value="Unassembled WGS sequence"/>
</dbReference>
<proteinExistence type="predicted"/>
<feature type="region of interest" description="Disordered" evidence="1">
    <location>
        <begin position="64"/>
        <end position="83"/>
    </location>
</feature>
<evidence type="ECO:0000313" key="3">
    <source>
        <dbReference type="Proteomes" id="UP000235162"/>
    </source>
</evidence>
<dbReference type="RefSeq" id="WP_066052262.1">
    <property type="nucleotide sequence ID" value="NZ_BMYL01000002.1"/>
</dbReference>
<dbReference type="Pfam" id="PF07023">
    <property type="entry name" value="DUF1315"/>
    <property type="match status" value="1"/>
</dbReference>
<dbReference type="KEGG" id="hja:BST95_10190"/>
<evidence type="ECO:0000256" key="1">
    <source>
        <dbReference type="SAM" id="MobiDB-lite"/>
    </source>
</evidence>
<keyword evidence="3" id="KW-1185">Reference proteome</keyword>
<dbReference type="AlphaFoldDB" id="A0AAP8MF17"/>
<reference evidence="2 3" key="1">
    <citation type="submission" date="2018-01" db="EMBL/GenBank/DDBJ databases">
        <title>The draft genome sequence of Halioglobus japonicus S1-36.</title>
        <authorList>
            <person name="Du Z.-J."/>
            <person name="Shi M.-J."/>
        </authorList>
    </citation>
    <scope>NUCLEOTIDE SEQUENCE [LARGE SCALE GENOMIC DNA]</scope>
    <source>
        <strain evidence="2 3">S1-36</strain>
    </source>
</reference>
<comment type="caution">
    <text evidence="2">The sequence shown here is derived from an EMBL/GenBank/DDBJ whole genome shotgun (WGS) entry which is preliminary data.</text>
</comment>